<sequence length="336" mass="38459">MWALTNENERDRNPLSIVNYSTRCTLLQGSVQSPKNVGQRFSPNIRKSVRLNLMDFLCILHAFAISKGKRNVKADQVETEEASDIIYEEKAGLNLTCRAFCNAEWKNNFEAYFLLSYNVDFSELPLHPILTSNLDDFERYCNLTEELFACLSDQCDEKLSQNDWTPGIHLCIYQKSEFIDVFHCMNLTSALASKNCHRHCEATANASRNSTRERVEAVQLNFTEEEAAYFSSMTFQCHYEFCLLGCQNKLIERYCSKRERGQAIELLIDYVTGKIEHTLRALEDVGKELLFPGFCHRLLPECYGFASTDNNSDSRFDPAIQLLSSSNDSMTKEGAI</sequence>
<dbReference type="Proteomes" id="UP000887566">
    <property type="component" value="Unplaced"/>
</dbReference>
<name>A0A914VSS7_9BILA</name>
<dbReference type="PANTHER" id="PTHR36944:SF3">
    <property type="entry name" value="PROTEIN CBG10961"/>
    <property type="match status" value="1"/>
</dbReference>
<proteinExistence type="predicted"/>
<evidence type="ECO:0000313" key="2">
    <source>
        <dbReference type="WBParaSite" id="PSAMB.scaffold2425size23330.g17723.t1"/>
    </source>
</evidence>
<organism evidence="1 2">
    <name type="scientific">Plectus sambesii</name>
    <dbReference type="NCBI Taxonomy" id="2011161"/>
    <lineage>
        <taxon>Eukaryota</taxon>
        <taxon>Metazoa</taxon>
        <taxon>Ecdysozoa</taxon>
        <taxon>Nematoda</taxon>
        <taxon>Chromadorea</taxon>
        <taxon>Plectida</taxon>
        <taxon>Plectina</taxon>
        <taxon>Plectoidea</taxon>
        <taxon>Plectidae</taxon>
        <taxon>Plectus</taxon>
    </lineage>
</organism>
<evidence type="ECO:0000313" key="1">
    <source>
        <dbReference type="Proteomes" id="UP000887566"/>
    </source>
</evidence>
<reference evidence="2" key="1">
    <citation type="submission" date="2022-11" db="UniProtKB">
        <authorList>
            <consortium name="WormBaseParasite"/>
        </authorList>
    </citation>
    <scope>IDENTIFICATION</scope>
</reference>
<dbReference type="PANTHER" id="PTHR36944">
    <property type="entry name" value="PROTEIN CBG02791-RELATED"/>
    <property type="match status" value="1"/>
</dbReference>
<keyword evidence="1" id="KW-1185">Reference proteome</keyword>
<protein>
    <submittedName>
        <fullName evidence="2">Uncharacterized protein</fullName>
    </submittedName>
</protein>
<accession>A0A914VSS7</accession>
<dbReference type="WBParaSite" id="PSAMB.scaffold2425size23330.g17723.t1">
    <property type="protein sequence ID" value="PSAMB.scaffold2425size23330.g17723.t1"/>
    <property type="gene ID" value="PSAMB.scaffold2425size23330.g17723"/>
</dbReference>
<dbReference type="AlphaFoldDB" id="A0A914VSS7"/>